<feature type="compositionally biased region" description="Basic and acidic residues" evidence="1">
    <location>
        <begin position="453"/>
        <end position="463"/>
    </location>
</feature>
<dbReference type="AlphaFoldDB" id="A0A0F4YLD7"/>
<dbReference type="OrthoDB" id="5419927at2759"/>
<accession>A0A0F4YLD7</accession>
<dbReference type="RefSeq" id="XP_013325537.1">
    <property type="nucleotide sequence ID" value="XM_013470083.1"/>
</dbReference>
<evidence type="ECO:0000313" key="2">
    <source>
        <dbReference type="EMBL" id="KKA18925.1"/>
    </source>
</evidence>
<feature type="compositionally biased region" description="Acidic residues" evidence="1">
    <location>
        <begin position="436"/>
        <end position="452"/>
    </location>
</feature>
<evidence type="ECO:0000256" key="1">
    <source>
        <dbReference type="SAM" id="MobiDB-lite"/>
    </source>
</evidence>
<evidence type="ECO:0000313" key="3">
    <source>
        <dbReference type="Proteomes" id="UP000053958"/>
    </source>
</evidence>
<dbReference type="GeneID" id="25319396"/>
<gene>
    <name evidence="2" type="ORF">T310_7120</name>
</gene>
<dbReference type="Proteomes" id="UP000053958">
    <property type="component" value="Unassembled WGS sequence"/>
</dbReference>
<name>A0A0F4YLD7_RASE3</name>
<sequence length="463" mass="52984">MLQETREQILHSLNSVPQTVDFVEHARETVTDKPLQDKTIDLYISILCAVDGLVAYLVNDSALGKIGNVLLKGPEFERHLVKLIHDIDTYNKRVLARIKILRNRFIARTDAGVRRLGARLSQKDLTLSKIEDGQKNMYYLVRSFMADLLRSVPWRPSQEEIMRTLREATSNGPRAAINGTELILLLGFSDRESGESETGLLSHGNMAGKRDPKFQKWLSTRPSEVLLVQDNIFSTEYGRITTMSALCASLSRSLREDYGVISMQFFCGQHAAPDDSLYGPVRLLRCLIKQLICTSGYDFDLSILNPPRQRKAIEEGDLQMLCNLFRELVYQLPPDTMLFCSIDGLSFLEKRPYQHQVSTVMHTLVQLTRDLDLNSIFKLLVTDRAQVDHNRYNIRPAECLLLSRHVDFEGYDLTEREVMAQLQRSMNPMYALPDQSDSDSSDSWPDAEDYNTEDGRWKHEMND</sequence>
<protein>
    <submittedName>
        <fullName evidence="2">Uncharacterized protein</fullName>
    </submittedName>
</protein>
<keyword evidence="3" id="KW-1185">Reference proteome</keyword>
<dbReference type="EMBL" id="LASV01000401">
    <property type="protein sequence ID" value="KKA18925.1"/>
    <property type="molecule type" value="Genomic_DNA"/>
</dbReference>
<reference evidence="2 3" key="1">
    <citation type="submission" date="2015-04" db="EMBL/GenBank/DDBJ databases">
        <authorList>
            <person name="Heijne W.H."/>
            <person name="Fedorova N.D."/>
            <person name="Nierman W.C."/>
            <person name="Vollebregt A.W."/>
            <person name="Zhao Z."/>
            <person name="Wu L."/>
            <person name="Kumar M."/>
            <person name="Stam H."/>
            <person name="van den Berg M.A."/>
            <person name="Pel H.J."/>
        </authorList>
    </citation>
    <scope>NUCLEOTIDE SEQUENCE [LARGE SCALE GENOMIC DNA]</scope>
    <source>
        <strain evidence="2 3">CBS 393.64</strain>
    </source>
</reference>
<feature type="region of interest" description="Disordered" evidence="1">
    <location>
        <begin position="430"/>
        <end position="463"/>
    </location>
</feature>
<dbReference type="PANTHER" id="PTHR40619">
    <property type="entry name" value="FUNGAL STAND N-TERMINAL GOODBYE DOMAIN-CONTAINING PROTEIN"/>
    <property type="match status" value="1"/>
</dbReference>
<organism evidence="2 3">
    <name type="scientific">Rasamsonia emersonii (strain ATCC 16479 / CBS 393.64 / IMI 116815)</name>
    <dbReference type="NCBI Taxonomy" id="1408163"/>
    <lineage>
        <taxon>Eukaryota</taxon>
        <taxon>Fungi</taxon>
        <taxon>Dikarya</taxon>
        <taxon>Ascomycota</taxon>
        <taxon>Pezizomycotina</taxon>
        <taxon>Eurotiomycetes</taxon>
        <taxon>Eurotiomycetidae</taxon>
        <taxon>Eurotiales</taxon>
        <taxon>Trichocomaceae</taxon>
        <taxon>Rasamsonia</taxon>
    </lineage>
</organism>
<dbReference type="PANTHER" id="PTHR40619:SF3">
    <property type="entry name" value="FUNGAL STAND N-TERMINAL GOODBYE DOMAIN-CONTAINING PROTEIN"/>
    <property type="match status" value="1"/>
</dbReference>
<comment type="caution">
    <text evidence="2">The sequence shown here is derived from an EMBL/GenBank/DDBJ whole genome shotgun (WGS) entry which is preliminary data.</text>
</comment>
<proteinExistence type="predicted"/>